<dbReference type="InterPro" id="IPR001347">
    <property type="entry name" value="SIS_dom"/>
</dbReference>
<name>A0ABW3LNQ8_9BACI</name>
<dbReference type="Gene3D" id="3.40.50.10490">
    <property type="entry name" value="Glucose-6-phosphate isomerase like protein, domain 1"/>
    <property type="match status" value="1"/>
</dbReference>
<keyword evidence="7" id="KW-1185">Reference proteome</keyword>
<dbReference type="InterPro" id="IPR036388">
    <property type="entry name" value="WH-like_DNA-bd_sf"/>
</dbReference>
<dbReference type="SUPFAM" id="SSF53697">
    <property type="entry name" value="SIS domain"/>
    <property type="match status" value="1"/>
</dbReference>
<evidence type="ECO:0000256" key="2">
    <source>
        <dbReference type="ARBA" id="ARBA00023125"/>
    </source>
</evidence>
<dbReference type="EMBL" id="JBHTKJ010000046">
    <property type="protein sequence ID" value="MFD1039738.1"/>
    <property type="molecule type" value="Genomic_DNA"/>
</dbReference>
<dbReference type="Gene3D" id="1.10.10.10">
    <property type="entry name" value="Winged helix-like DNA-binding domain superfamily/Winged helix DNA-binding domain"/>
    <property type="match status" value="1"/>
</dbReference>
<dbReference type="InterPro" id="IPR046348">
    <property type="entry name" value="SIS_dom_sf"/>
</dbReference>
<organism evidence="6 7">
    <name type="scientific">Virgibacillus byunsanensis</name>
    <dbReference type="NCBI Taxonomy" id="570945"/>
    <lineage>
        <taxon>Bacteria</taxon>
        <taxon>Bacillati</taxon>
        <taxon>Bacillota</taxon>
        <taxon>Bacilli</taxon>
        <taxon>Bacillales</taxon>
        <taxon>Bacillaceae</taxon>
        <taxon>Virgibacillus</taxon>
    </lineage>
</organism>
<keyword evidence="2" id="KW-0238">DNA-binding</keyword>
<gene>
    <name evidence="6" type="ORF">ACFQ3N_15225</name>
</gene>
<proteinExistence type="predicted"/>
<evidence type="ECO:0000313" key="6">
    <source>
        <dbReference type="EMBL" id="MFD1039738.1"/>
    </source>
</evidence>
<dbReference type="InterPro" id="IPR035472">
    <property type="entry name" value="RpiR-like_SIS"/>
</dbReference>
<protein>
    <submittedName>
        <fullName evidence="6">MurR/RpiR family transcriptional regulator</fullName>
    </submittedName>
</protein>
<dbReference type="Pfam" id="PF01380">
    <property type="entry name" value="SIS"/>
    <property type="match status" value="1"/>
</dbReference>
<dbReference type="InterPro" id="IPR009057">
    <property type="entry name" value="Homeodomain-like_sf"/>
</dbReference>
<dbReference type="InterPro" id="IPR000281">
    <property type="entry name" value="HTH_RpiR"/>
</dbReference>
<dbReference type="CDD" id="cd05013">
    <property type="entry name" value="SIS_RpiR"/>
    <property type="match status" value="1"/>
</dbReference>
<feature type="domain" description="SIS" evidence="5">
    <location>
        <begin position="125"/>
        <end position="266"/>
    </location>
</feature>
<comment type="caution">
    <text evidence="6">The sequence shown here is derived from an EMBL/GenBank/DDBJ whole genome shotgun (WGS) entry which is preliminary data.</text>
</comment>
<dbReference type="PROSITE" id="PS51071">
    <property type="entry name" value="HTH_RPIR"/>
    <property type="match status" value="1"/>
</dbReference>
<dbReference type="PANTHER" id="PTHR30514">
    <property type="entry name" value="GLUCOKINASE"/>
    <property type="match status" value="1"/>
</dbReference>
<feature type="domain" description="HTH rpiR-type" evidence="4">
    <location>
        <begin position="5"/>
        <end position="81"/>
    </location>
</feature>
<dbReference type="SUPFAM" id="SSF46689">
    <property type="entry name" value="Homeodomain-like"/>
    <property type="match status" value="1"/>
</dbReference>
<sequence length="296" mass="32648">MSHVKGGLVILKEMFNSLPPSEKKIATYILNNPEESILLTALTLAEKSQTSSAAVIRLCKSLGFNGFQELKIRVAGDLQAKVVKGYRDIEPNEEYRNIIDKVTSNTIQTLKETVDIMSEESLKEAVNKLGKAKSIVFIGFGASYIAAKDAEQKFIRIDKNAQSFSDVHMAATAIANKGPEDVVVGVTFSGNTKEVVNLLELAKQKDSTTISITKYGRSAVTPFSDIQLHTSAAREATFRSGATSSRIAQLHVIDILLMCLASEEYEDTIKHLDETREAVSFLRDGVKEKKRYILKK</sequence>
<evidence type="ECO:0000259" key="5">
    <source>
        <dbReference type="PROSITE" id="PS51464"/>
    </source>
</evidence>
<dbReference type="Pfam" id="PF01418">
    <property type="entry name" value="HTH_6"/>
    <property type="match status" value="1"/>
</dbReference>
<dbReference type="Proteomes" id="UP001597040">
    <property type="component" value="Unassembled WGS sequence"/>
</dbReference>
<dbReference type="InterPro" id="IPR047640">
    <property type="entry name" value="RpiR-like"/>
</dbReference>
<reference evidence="7" key="1">
    <citation type="journal article" date="2019" name="Int. J. Syst. Evol. Microbiol.">
        <title>The Global Catalogue of Microorganisms (GCM) 10K type strain sequencing project: providing services to taxonomists for standard genome sequencing and annotation.</title>
        <authorList>
            <consortium name="The Broad Institute Genomics Platform"/>
            <consortium name="The Broad Institute Genome Sequencing Center for Infectious Disease"/>
            <person name="Wu L."/>
            <person name="Ma J."/>
        </authorList>
    </citation>
    <scope>NUCLEOTIDE SEQUENCE [LARGE SCALE GENOMIC DNA]</scope>
    <source>
        <strain evidence="7">CCUG 56754</strain>
    </source>
</reference>
<dbReference type="RefSeq" id="WP_390363396.1">
    <property type="nucleotide sequence ID" value="NZ_JBHTKJ010000046.1"/>
</dbReference>
<dbReference type="PANTHER" id="PTHR30514:SF10">
    <property type="entry name" value="MURR_RPIR FAMILY TRANSCRIPTIONAL REGULATOR"/>
    <property type="match status" value="1"/>
</dbReference>
<evidence type="ECO:0000313" key="7">
    <source>
        <dbReference type="Proteomes" id="UP001597040"/>
    </source>
</evidence>
<evidence type="ECO:0000259" key="4">
    <source>
        <dbReference type="PROSITE" id="PS51071"/>
    </source>
</evidence>
<evidence type="ECO:0000256" key="1">
    <source>
        <dbReference type="ARBA" id="ARBA00023015"/>
    </source>
</evidence>
<dbReference type="PROSITE" id="PS51464">
    <property type="entry name" value="SIS"/>
    <property type="match status" value="1"/>
</dbReference>
<accession>A0ABW3LNQ8</accession>
<evidence type="ECO:0000256" key="3">
    <source>
        <dbReference type="ARBA" id="ARBA00023163"/>
    </source>
</evidence>
<keyword evidence="3" id="KW-0804">Transcription</keyword>
<keyword evidence="1" id="KW-0805">Transcription regulation</keyword>